<proteinExistence type="predicted"/>
<dbReference type="KEGG" id="blen:NCTC4824_00808"/>
<name>A0A2X4VMD2_LEDLE</name>
<dbReference type="Proteomes" id="UP000249134">
    <property type="component" value="Chromosome 1"/>
</dbReference>
<organism evidence="2 3">
    <name type="scientific">Lederbergia lenta</name>
    <name type="common">Bacillus lentus</name>
    <dbReference type="NCBI Taxonomy" id="1467"/>
    <lineage>
        <taxon>Bacteria</taxon>
        <taxon>Bacillati</taxon>
        <taxon>Bacillota</taxon>
        <taxon>Bacilli</taxon>
        <taxon>Bacillales</taxon>
        <taxon>Bacillaceae</taxon>
        <taxon>Lederbergia</taxon>
    </lineage>
</organism>
<dbReference type="AlphaFoldDB" id="A0A2X4VMD2"/>
<accession>A0A2X4VMD2</accession>
<keyword evidence="3" id="KW-1185">Reference proteome</keyword>
<feature type="coiled-coil region" evidence="1">
    <location>
        <begin position="31"/>
        <end position="61"/>
    </location>
</feature>
<gene>
    <name evidence="2" type="ORF">NCTC4824_00808</name>
</gene>
<evidence type="ECO:0000313" key="2">
    <source>
        <dbReference type="EMBL" id="SQI53316.1"/>
    </source>
</evidence>
<reference evidence="2 3" key="1">
    <citation type="submission" date="2018-06" db="EMBL/GenBank/DDBJ databases">
        <authorList>
            <consortium name="Pathogen Informatics"/>
            <person name="Doyle S."/>
        </authorList>
    </citation>
    <scope>NUCLEOTIDE SEQUENCE [LARGE SCALE GENOMIC DNA]</scope>
    <source>
        <strain evidence="2 3">NCTC4824</strain>
    </source>
</reference>
<protein>
    <submittedName>
        <fullName evidence="2">Uncharacterized protein</fullName>
    </submittedName>
</protein>
<sequence>MASKNGVCHSLTMLLKAPSKGARVIMIRIDKEVIQQRMMDLQKEARQYELARRNIASKREKRKSFLGIFLTIFRR</sequence>
<evidence type="ECO:0000256" key="1">
    <source>
        <dbReference type="SAM" id="Coils"/>
    </source>
</evidence>
<dbReference type="EMBL" id="LS483476">
    <property type="protein sequence ID" value="SQI53316.1"/>
    <property type="molecule type" value="Genomic_DNA"/>
</dbReference>
<keyword evidence="1" id="KW-0175">Coiled coil</keyword>
<evidence type="ECO:0000313" key="3">
    <source>
        <dbReference type="Proteomes" id="UP000249134"/>
    </source>
</evidence>